<organism evidence="1 2">
    <name type="scientific">Clostridium rhizosphaerae</name>
    <dbReference type="NCBI Taxonomy" id="2803861"/>
    <lineage>
        <taxon>Bacteria</taxon>
        <taxon>Bacillati</taxon>
        <taxon>Bacillota</taxon>
        <taxon>Clostridia</taxon>
        <taxon>Eubacteriales</taxon>
        <taxon>Clostridiaceae</taxon>
        <taxon>Clostridium</taxon>
    </lineage>
</organism>
<comment type="caution">
    <text evidence="1">The sequence shown here is derived from an EMBL/GenBank/DDBJ whole genome shotgun (WGS) entry which is preliminary data.</text>
</comment>
<dbReference type="Proteomes" id="UP000632377">
    <property type="component" value="Unassembled WGS sequence"/>
</dbReference>
<proteinExistence type="predicted"/>
<name>A0ABS1T7R2_9CLOT</name>
<evidence type="ECO:0008006" key="3">
    <source>
        <dbReference type="Google" id="ProtNLM"/>
    </source>
</evidence>
<protein>
    <recommendedName>
        <fullName evidence="3">ABC transporter substrate-binding protein</fullName>
    </recommendedName>
</protein>
<evidence type="ECO:0000313" key="2">
    <source>
        <dbReference type="Proteomes" id="UP000632377"/>
    </source>
</evidence>
<keyword evidence="2" id="KW-1185">Reference proteome</keyword>
<accession>A0ABS1T7R2</accession>
<gene>
    <name evidence="1" type="ORF">JK636_06410</name>
</gene>
<evidence type="ECO:0000313" key="1">
    <source>
        <dbReference type="EMBL" id="MBL4935388.1"/>
    </source>
</evidence>
<dbReference type="Pfam" id="PF19538">
    <property type="entry name" value="DUF6062"/>
    <property type="match status" value="1"/>
</dbReference>
<sequence length="241" mass="28876">MKQKIYEIPIWEAYETKNCECPLCSIEKKSDDNFIQTLFSEMVMDVRLNPHLVENYDFCHEHFEKLYRYPDKCGLAVLTNRILHLKKEALKSSELPRKSVSKNPIKKLFIKNIETIQDKKECLLCNKLDESMNNYMKTLVNLWVKEENFKEIYKNSRGFCLKHYNQVLKISSVIINNQLKQEEFIEITSKIQEENLNRLQQELEWFISKFDYRFANEPWNTSKDALIRTIQKLIGNYNTKI</sequence>
<dbReference type="EMBL" id="JAESWC010000002">
    <property type="protein sequence ID" value="MBL4935388.1"/>
    <property type="molecule type" value="Genomic_DNA"/>
</dbReference>
<dbReference type="RefSeq" id="WP_202747984.1">
    <property type="nucleotide sequence ID" value="NZ_JAESWC010000002.1"/>
</dbReference>
<reference evidence="1 2" key="1">
    <citation type="submission" date="2021-01" db="EMBL/GenBank/DDBJ databases">
        <title>Genome public.</title>
        <authorList>
            <person name="Liu C."/>
            <person name="Sun Q."/>
        </authorList>
    </citation>
    <scope>NUCLEOTIDE SEQUENCE [LARGE SCALE GENOMIC DNA]</scope>
    <source>
        <strain evidence="1 2">YIM B02515</strain>
    </source>
</reference>
<dbReference type="InterPro" id="IPR045706">
    <property type="entry name" value="DUF6062"/>
</dbReference>